<protein>
    <recommendedName>
        <fullName evidence="1">UGSC-like domain-containing protein</fullName>
    </recommendedName>
</protein>
<evidence type="ECO:0000259" key="1">
    <source>
        <dbReference type="Pfam" id="PF24696"/>
    </source>
</evidence>
<evidence type="ECO:0000313" key="3">
    <source>
        <dbReference type="Proteomes" id="UP000651050"/>
    </source>
</evidence>
<feature type="domain" description="UGSC-like" evidence="1">
    <location>
        <begin position="10"/>
        <end position="97"/>
    </location>
</feature>
<evidence type="ECO:0000313" key="2">
    <source>
        <dbReference type="EMBL" id="MBG9390684.1"/>
    </source>
</evidence>
<name>A0A931H8I6_9BURK</name>
<sequence>MTEFAGSLRVHNPVATKAPLYVKSAERQGTLAGKRIGLIWNGKPGGDVALDVLEEHLGKRYPDATFWRSDWYSYPFTDGQLQQIVDHCDVAIGTTGD</sequence>
<proteinExistence type="predicted"/>
<dbReference type="Pfam" id="PF24696">
    <property type="entry name" value="UGSC"/>
    <property type="match status" value="1"/>
</dbReference>
<accession>A0A931H8I6</accession>
<gene>
    <name evidence="2" type="ORF">I5803_21815</name>
</gene>
<keyword evidence="3" id="KW-1185">Reference proteome</keyword>
<dbReference type="AlphaFoldDB" id="A0A931H8I6"/>
<dbReference type="EMBL" id="JADWYS010000002">
    <property type="protein sequence ID" value="MBG9390684.1"/>
    <property type="molecule type" value="Genomic_DNA"/>
</dbReference>
<dbReference type="Proteomes" id="UP000651050">
    <property type="component" value="Unassembled WGS sequence"/>
</dbReference>
<comment type="caution">
    <text evidence="2">The sequence shown here is derived from an EMBL/GenBank/DDBJ whole genome shotgun (WGS) entry which is preliminary data.</text>
</comment>
<reference evidence="2" key="1">
    <citation type="submission" date="2020-11" db="EMBL/GenBank/DDBJ databases">
        <title>Bacterial whole genome sequence for Caenimonas sp. DR4.4.</title>
        <authorList>
            <person name="Le V."/>
            <person name="Ko S.-R."/>
            <person name="Ahn C.-Y."/>
            <person name="Oh H.-M."/>
        </authorList>
    </citation>
    <scope>NUCLEOTIDE SEQUENCE</scope>
    <source>
        <strain evidence="2">DR4.4</strain>
    </source>
</reference>
<dbReference type="InterPro" id="IPR057767">
    <property type="entry name" value="UGSC-like_dom"/>
</dbReference>
<organism evidence="2 3">
    <name type="scientific">Caenimonas aquaedulcis</name>
    <dbReference type="NCBI Taxonomy" id="2793270"/>
    <lineage>
        <taxon>Bacteria</taxon>
        <taxon>Pseudomonadati</taxon>
        <taxon>Pseudomonadota</taxon>
        <taxon>Betaproteobacteria</taxon>
        <taxon>Burkholderiales</taxon>
        <taxon>Comamonadaceae</taxon>
        <taxon>Caenimonas</taxon>
    </lineage>
</organism>